<keyword evidence="4 8" id="KW-1003">Cell membrane</keyword>
<reference evidence="11" key="1">
    <citation type="submission" date="2024-02" db="EMBL/GenBank/DDBJ databases">
        <authorList>
            <consortium name="ELIXIR-Norway"/>
            <consortium name="Elixir Norway"/>
        </authorList>
    </citation>
    <scope>NUCLEOTIDE SEQUENCE</scope>
</reference>
<name>A0ABP0TPE8_9BRYO</name>
<dbReference type="InterPro" id="IPR006459">
    <property type="entry name" value="CASP/CASPL"/>
</dbReference>
<keyword evidence="7 8" id="KW-0472">Membrane</keyword>
<comment type="similarity">
    <text evidence="2 8">Belongs to the Casparian strip membrane proteins (CASP) family.</text>
</comment>
<keyword evidence="5 8" id="KW-0812">Transmembrane</keyword>
<evidence type="ECO:0000256" key="5">
    <source>
        <dbReference type="ARBA" id="ARBA00022692"/>
    </source>
</evidence>
<feature type="transmembrane region" description="Helical" evidence="8">
    <location>
        <begin position="171"/>
        <end position="191"/>
    </location>
</feature>
<sequence length="270" mass="28884">MTDPTAPGVENFFRSSSPDEENDEREKSTLPGTAAEDQEDAYDQHRTHAELQVGMQTTATTGNVADASTHLRLTKTVESQGKEQEDSAGYGETVGRTVSALGKSLTTVGASSLGLRLAESVCSLVALVVMSSNLKSSGKASLKFNSFSSYIYLVSMNAIVFVYSSLQFVQIAYTVISGISFIPSILITTWVTFCVDQVLAYLMMSASSSAATFSIISHNGEMGVHLCSYYGLHSFCSQADAAVAMSFLAFTAMSLSTILSGYRVLVLLKE</sequence>
<dbReference type="PANTHER" id="PTHR33573">
    <property type="entry name" value="CASP-LIKE PROTEIN 4A4"/>
    <property type="match status" value="1"/>
</dbReference>
<keyword evidence="6 8" id="KW-1133">Transmembrane helix</keyword>
<feature type="region of interest" description="Disordered" evidence="9">
    <location>
        <begin position="1"/>
        <end position="43"/>
    </location>
</feature>
<dbReference type="EMBL" id="OZ019905">
    <property type="protein sequence ID" value="CAK9201736.1"/>
    <property type="molecule type" value="Genomic_DNA"/>
</dbReference>
<proteinExistence type="inferred from homology"/>
<protein>
    <recommendedName>
        <fullName evidence="8">CASP-like protein</fullName>
    </recommendedName>
</protein>
<evidence type="ECO:0000259" key="10">
    <source>
        <dbReference type="Pfam" id="PF04535"/>
    </source>
</evidence>
<evidence type="ECO:0000256" key="8">
    <source>
        <dbReference type="RuleBase" id="RU361233"/>
    </source>
</evidence>
<organism evidence="11 12">
    <name type="scientific">Sphagnum troendelagicum</name>
    <dbReference type="NCBI Taxonomy" id="128251"/>
    <lineage>
        <taxon>Eukaryota</taxon>
        <taxon>Viridiplantae</taxon>
        <taxon>Streptophyta</taxon>
        <taxon>Embryophyta</taxon>
        <taxon>Bryophyta</taxon>
        <taxon>Sphagnophytina</taxon>
        <taxon>Sphagnopsida</taxon>
        <taxon>Sphagnales</taxon>
        <taxon>Sphagnaceae</taxon>
        <taxon>Sphagnum</taxon>
    </lineage>
</organism>
<evidence type="ECO:0000313" key="11">
    <source>
        <dbReference type="EMBL" id="CAK9201736.1"/>
    </source>
</evidence>
<gene>
    <name evidence="11" type="ORF">CSSPTR1EN2_LOCUS6056</name>
</gene>
<evidence type="ECO:0000256" key="6">
    <source>
        <dbReference type="ARBA" id="ARBA00022989"/>
    </source>
</evidence>
<feature type="transmembrane region" description="Helical" evidence="8">
    <location>
        <begin position="144"/>
        <end position="165"/>
    </location>
</feature>
<comment type="subcellular location">
    <subcellularLocation>
        <location evidence="1 8">Cell membrane</location>
        <topology evidence="1 8">Multi-pass membrane protein</topology>
    </subcellularLocation>
</comment>
<dbReference type="Proteomes" id="UP001497512">
    <property type="component" value="Chromosome 13"/>
</dbReference>
<evidence type="ECO:0000256" key="4">
    <source>
        <dbReference type="ARBA" id="ARBA00022475"/>
    </source>
</evidence>
<keyword evidence="12" id="KW-1185">Reference proteome</keyword>
<comment type="subunit">
    <text evidence="3 8">Homodimer and heterodimers.</text>
</comment>
<accession>A0ABP0TPE8</accession>
<evidence type="ECO:0000313" key="12">
    <source>
        <dbReference type="Proteomes" id="UP001497512"/>
    </source>
</evidence>
<evidence type="ECO:0000256" key="9">
    <source>
        <dbReference type="SAM" id="MobiDB-lite"/>
    </source>
</evidence>
<feature type="domain" description="Casparian strip membrane protein" evidence="10">
    <location>
        <begin position="110"/>
        <end position="251"/>
    </location>
</feature>
<dbReference type="NCBIfam" id="TIGR01569">
    <property type="entry name" value="A_tha_TIGR01569"/>
    <property type="match status" value="1"/>
</dbReference>
<feature type="transmembrane region" description="Helical" evidence="8">
    <location>
        <begin position="198"/>
        <end position="216"/>
    </location>
</feature>
<evidence type="ECO:0000256" key="1">
    <source>
        <dbReference type="ARBA" id="ARBA00004651"/>
    </source>
</evidence>
<evidence type="ECO:0000256" key="2">
    <source>
        <dbReference type="ARBA" id="ARBA00007651"/>
    </source>
</evidence>
<evidence type="ECO:0000256" key="3">
    <source>
        <dbReference type="ARBA" id="ARBA00011489"/>
    </source>
</evidence>
<evidence type="ECO:0000256" key="7">
    <source>
        <dbReference type="ARBA" id="ARBA00023136"/>
    </source>
</evidence>
<dbReference type="InterPro" id="IPR006702">
    <property type="entry name" value="CASP_dom"/>
</dbReference>
<feature type="transmembrane region" description="Helical" evidence="8">
    <location>
        <begin position="241"/>
        <end position="265"/>
    </location>
</feature>
<dbReference type="PANTHER" id="PTHR33573:SF50">
    <property type="entry name" value="CASP-LIKE PROTEIN 4A3"/>
    <property type="match status" value="1"/>
</dbReference>
<dbReference type="Pfam" id="PF04535">
    <property type="entry name" value="CASP_dom"/>
    <property type="match status" value="1"/>
</dbReference>